<evidence type="ECO:0000313" key="2">
    <source>
        <dbReference type="Proteomes" id="UP000001449"/>
    </source>
</evidence>
<accession>B8CC55</accession>
<name>B8CC55_THAPS</name>
<dbReference type="GeneID" id="7451193"/>
<dbReference type="PaxDb" id="35128-Thaps9737"/>
<dbReference type="EMBL" id="CM000649">
    <property type="protein sequence ID" value="EED88897.1"/>
    <property type="molecule type" value="Genomic_DNA"/>
</dbReference>
<reference evidence="1 2" key="2">
    <citation type="journal article" date="2008" name="Nature">
        <title>The Phaeodactylum genome reveals the evolutionary history of diatom genomes.</title>
        <authorList>
            <person name="Bowler C."/>
            <person name="Allen A.E."/>
            <person name="Badger J.H."/>
            <person name="Grimwood J."/>
            <person name="Jabbari K."/>
            <person name="Kuo A."/>
            <person name="Maheswari U."/>
            <person name="Martens C."/>
            <person name="Maumus F."/>
            <person name="Otillar R.P."/>
            <person name="Rayko E."/>
            <person name="Salamov A."/>
            <person name="Vandepoele K."/>
            <person name="Beszteri B."/>
            <person name="Gruber A."/>
            <person name="Heijde M."/>
            <person name="Katinka M."/>
            <person name="Mock T."/>
            <person name="Valentin K."/>
            <person name="Verret F."/>
            <person name="Berges J.A."/>
            <person name="Brownlee C."/>
            <person name="Cadoret J.P."/>
            <person name="Chiovitti A."/>
            <person name="Choi C.J."/>
            <person name="Coesel S."/>
            <person name="De Martino A."/>
            <person name="Detter J.C."/>
            <person name="Durkin C."/>
            <person name="Falciatore A."/>
            <person name="Fournet J."/>
            <person name="Haruta M."/>
            <person name="Huysman M.J."/>
            <person name="Jenkins B.D."/>
            <person name="Jiroutova K."/>
            <person name="Jorgensen R.E."/>
            <person name="Joubert Y."/>
            <person name="Kaplan A."/>
            <person name="Kroger N."/>
            <person name="Kroth P.G."/>
            <person name="La Roche J."/>
            <person name="Lindquist E."/>
            <person name="Lommer M."/>
            <person name="Martin-Jezequel V."/>
            <person name="Lopez P.J."/>
            <person name="Lucas S."/>
            <person name="Mangogna M."/>
            <person name="McGinnis K."/>
            <person name="Medlin L.K."/>
            <person name="Montsant A."/>
            <person name="Oudot-Le Secq M.P."/>
            <person name="Napoli C."/>
            <person name="Obornik M."/>
            <person name="Parker M.S."/>
            <person name="Petit J.L."/>
            <person name="Porcel B.M."/>
            <person name="Poulsen N."/>
            <person name="Robison M."/>
            <person name="Rychlewski L."/>
            <person name="Rynearson T.A."/>
            <person name="Schmutz J."/>
            <person name="Shapiro H."/>
            <person name="Siaut M."/>
            <person name="Stanley M."/>
            <person name="Sussman M.R."/>
            <person name="Taylor A.R."/>
            <person name="Vardi A."/>
            <person name="von Dassow P."/>
            <person name="Vyverman W."/>
            <person name="Willis A."/>
            <person name="Wyrwicz L.S."/>
            <person name="Rokhsar D.S."/>
            <person name="Weissenbach J."/>
            <person name="Armbrust E.V."/>
            <person name="Green B.R."/>
            <person name="Van de Peer Y."/>
            <person name="Grigoriev I.V."/>
        </authorList>
    </citation>
    <scope>NUCLEOTIDE SEQUENCE [LARGE SCALE GENOMIC DNA]</scope>
    <source>
        <strain evidence="1 2">CCMP1335</strain>
    </source>
</reference>
<reference evidence="1 2" key="1">
    <citation type="journal article" date="2004" name="Science">
        <title>The genome of the diatom Thalassiosira pseudonana: ecology, evolution, and metabolism.</title>
        <authorList>
            <person name="Armbrust E.V."/>
            <person name="Berges J.A."/>
            <person name="Bowler C."/>
            <person name="Green B.R."/>
            <person name="Martinez D."/>
            <person name="Putnam N.H."/>
            <person name="Zhou S."/>
            <person name="Allen A.E."/>
            <person name="Apt K.E."/>
            <person name="Bechner M."/>
            <person name="Brzezinski M.A."/>
            <person name="Chaal B.K."/>
            <person name="Chiovitti A."/>
            <person name="Davis A.K."/>
            <person name="Demarest M.S."/>
            <person name="Detter J.C."/>
            <person name="Glavina T."/>
            <person name="Goodstein D."/>
            <person name="Hadi M.Z."/>
            <person name="Hellsten U."/>
            <person name="Hildebrand M."/>
            <person name="Jenkins B.D."/>
            <person name="Jurka J."/>
            <person name="Kapitonov V.V."/>
            <person name="Kroger N."/>
            <person name="Lau W.W."/>
            <person name="Lane T.W."/>
            <person name="Larimer F.W."/>
            <person name="Lippmeier J.C."/>
            <person name="Lucas S."/>
            <person name="Medina M."/>
            <person name="Montsant A."/>
            <person name="Obornik M."/>
            <person name="Parker M.S."/>
            <person name="Palenik B."/>
            <person name="Pazour G.J."/>
            <person name="Richardson P.M."/>
            <person name="Rynearson T.A."/>
            <person name="Saito M.A."/>
            <person name="Schwartz D.C."/>
            <person name="Thamatrakoln K."/>
            <person name="Valentin K."/>
            <person name="Vardi A."/>
            <person name="Wilkerson F.P."/>
            <person name="Rokhsar D.S."/>
        </authorList>
    </citation>
    <scope>NUCLEOTIDE SEQUENCE [LARGE SCALE GENOMIC DNA]</scope>
    <source>
        <strain evidence="1 2">CCMP1335</strain>
    </source>
</reference>
<keyword evidence="2" id="KW-1185">Reference proteome</keyword>
<dbReference type="HOGENOM" id="CLU_1664271_0_0_1"/>
<organism evidence="1 2">
    <name type="scientific">Thalassiosira pseudonana</name>
    <name type="common">Marine diatom</name>
    <name type="synonym">Cyclotella nana</name>
    <dbReference type="NCBI Taxonomy" id="35128"/>
    <lineage>
        <taxon>Eukaryota</taxon>
        <taxon>Sar</taxon>
        <taxon>Stramenopiles</taxon>
        <taxon>Ochrophyta</taxon>
        <taxon>Bacillariophyta</taxon>
        <taxon>Coscinodiscophyceae</taxon>
        <taxon>Thalassiosirophycidae</taxon>
        <taxon>Thalassiosirales</taxon>
        <taxon>Thalassiosiraceae</taxon>
        <taxon>Thalassiosira</taxon>
    </lineage>
</organism>
<gene>
    <name evidence="1" type="ORF">THAPSDRAFT_9737</name>
</gene>
<dbReference type="Proteomes" id="UP000001449">
    <property type="component" value="Chromosome 14"/>
</dbReference>
<protein>
    <submittedName>
        <fullName evidence="1">Uncharacterized protein</fullName>
    </submittedName>
</protein>
<evidence type="ECO:0000313" key="1">
    <source>
        <dbReference type="EMBL" id="EED88897.1"/>
    </source>
</evidence>
<dbReference type="InParanoid" id="B8CC55"/>
<dbReference type="KEGG" id="tps:THAPSDRAFT_9737"/>
<dbReference type="AlphaFoldDB" id="B8CC55"/>
<dbReference type="RefSeq" id="XP_002293888.1">
    <property type="nucleotide sequence ID" value="XM_002293852.1"/>
</dbReference>
<proteinExistence type="predicted"/>
<sequence>MMNEALLDQLSKISQDITSYNELKLYLDNDEIERSWDKQHISELEETITAMSNTFQKNIKSALDENKSLKSCTKKVREALRESIKQNGQESSSHPNDQVVATLTRQIIKANALLKDEHDETVWLKAMLAEKMEELQELKSNLRGVAYTPSEPQHQTNIN</sequence>